<sequence length="146" mass="16694">MSYENFGKHDKYDPNHKCVYLEDETGTWLHEQCEKELDFVCMRPKLQLYDSRTANNSRPRATVEIWRRIEEALVPARGPPRPSTTTTTTAKPTPELRSEMREEVIEASEKITAGVMTDTGKKHGARSRRAAGRLKRLAKKVLGHVT</sequence>
<dbReference type="AlphaFoldDB" id="A0A6A4VBS7"/>
<dbReference type="Proteomes" id="UP000440578">
    <property type="component" value="Unassembled WGS sequence"/>
</dbReference>
<feature type="region of interest" description="Disordered" evidence="1">
    <location>
        <begin position="74"/>
        <end position="102"/>
    </location>
</feature>
<reference evidence="2 3" key="1">
    <citation type="submission" date="2019-07" db="EMBL/GenBank/DDBJ databases">
        <title>Draft genome assembly of a fouling barnacle, Amphibalanus amphitrite (Darwin, 1854): The first reference genome for Thecostraca.</title>
        <authorList>
            <person name="Kim W."/>
        </authorList>
    </citation>
    <scope>NUCLEOTIDE SEQUENCE [LARGE SCALE GENOMIC DNA]</scope>
    <source>
        <strain evidence="2">SNU_AA5</strain>
        <tissue evidence="2">Soma without cirri and trophi</tissue>
    </source>
</reference>
<evidence type="ECO:0000313" key="2">
    <source>
        <dbReference type="EMBL" id="KAF0293767.1"/>
    </source>
</evidence>
<organism evidence="2 3">
    <name type="scientific">Amphibalanus amphitrite</name>
    <name type="common">Striped barnacle</name>
    <name type="synonym">Balanus amphitrite</name>
    <dbReference type="NCBI Taxonomy" id="1232801"/>
    <lineage>
        <taxon>Eukaryota</taxon>
        <taxon>Metazoa</taxon>
        <taxon>Ecdysozoa</taxon>
        <taxon>Arthropoda</taxon>
        <taxon>Crustacea</taxon>
        <taxon>Multicrustacea</taxon>
        <taxon>Cirripedia</taxon>
        <taxon>Thoracica</taxon>
        <taxon>Thoracicalcarea</taxon>
        <taxon>Balanomorpha</taxon>
        <taxon>Balanoidea</taxon>
        <taxon>Balanidae</taxon>
        <taxon>Amphibalaninae</taxon>
        <taxon>Amphibalanus</taxon>
    </lineage>
</organism>
<feature type="compositionally biased region" description="Low complexity" evidence="1">
    <location>
        <begin position="83"/>
        <end position="93"/>
    </location>
</feature>
<dbReference type="EMBL" id="VIIS01001723">
    <property type="protein sequence ID" value="KAF0293767.1"/>
    <property type="molecule type" value="Genomic_DNA"/>
</dbReference>
<evidence type="ECO:0000256" key="1">
    <source>
        <dbReference type="SAM" id="MobiDB-lite"/>
    </source>
</evidence>
<dbReference type="OrthoDB" id="441660at2759"/>
<protein>
    <recommendedName>
        <fullName evidence="4">C-type lectin domain-containing protein</fullName>
    </recommendedName>
</protein>
<evidence type="ECO:0008006" key="4">
    <source>
        <dbReference type="Google" id="ProtNLM"/>
    </source>
</evidence>
<accession>A0A6A4VBS7</accession>
<keyword evidence="3" id="KW-1185">Reference proteome</keyword>
<comment type="caution">
    <text evidence="2">The sequence shown here is derived from an EMBL/GenBank/DDBJ whole genome shotgun (WGS) entry which is preliminary data.</text>
</comment>
<proteinExistence type="predicted"/>
<name>A0A6A4VBS7_AMPAM</name>
<dbReference type="CDD" id="cd00037">
    <property type="entry name" value="CLECT"/>
    <property type="match status" value="1"/>
</dbReference>
<evidence type="ECO:0000313" key="3">
    <source>
        <dbReference type="Proteomes" id="UP000440578"/>
    </source>
</evidence>
<gene>
    <name evidence="2" type="ORF">FJT64_008493</name>
</gene>